<sequence>MSVSQHDEPAHRVEYEESDELSFVVVSAVAAVSSSSITEIGPINDIVDPEALCELFATRPDGQARDGGRVSFRLDGYPIEIDADSREVLVYE</sequence>
<dbReference type="Proteomes" id="UP001596312">
    <property type="component" value="Unassembled WGS sequence"/>
</dbReference>
<dbReference type="Pfam" id="PF18545">
    <property type="entry name" value="HalOD1"/>
    <property type="match status" value="1"/>
</dbReference>
<reference evidence="2 3" key="1">
    <citation type="journal article" date="2019" name="Int. J. Syst. Evol. Microbiol.">
        <title>The Global Catalogue of Microorganisms (GCM) 10K type strain sequencing project: providing services to taxonomists for standard genome sequencing and annotation.</title>
        <authorList>
            <consortium name="The Broad Institute Genomics Platform"/>
            <consortium name="The Broad Institute Genome Sequencing Center for Infectious Disease"/>
            <person name="Wu L."/>
            <person name="Ma J."/>
        </authorList>
    </citation>
    <scope>NUCLEOTIDE SEQUENCE [LARGE SCALE GENOMIC DNA]</scope>
    <source>
        <strain evidence="2 3">CGMCC 1.3240</strain>
    </source>
</reference>
<dbReference type="EMBL" id="JBHSXQ010000002">
    <property type="protein sequence ID" value="MFC6904943.1"/>
    <property type="molecule type" value="Genomic_DNA"/>
</dbReference>
<dbReference type="AlphaFoldDB" id="A0ABD5V0E6"/>
<comment type="caution">
    <text evidence="2">The sequence shown here is derived from an EMBL/GenBank/DDBJ whole genome shotgun (WGS) entry which is preliminary data.</text>
</comment>
<organism evidence="2 3">
    <name type="scientific">Halalkalicoccus tibetensis</name>
    <dbReference type="NCBI Taxonomy" id="175632"/>
    <lineage>
        <taxon>Archaea</taxon>
        <taxon>Methanobacteriati</taxon>
        <taxon>Methanobacteriota</taxon>
        <taxon>Stenosarchaea group</taxon>
        <taxon>Halobacteria</taxon>
        <taxon>Halobacteriales</taxon>
        <taxon>Halococcaceae</taxon>
        <taxon>Halalkalicoccus</taxon>
    </lineage>
</organism>
<feature type="domain" description="Halobacterial output" evidence="1">
    <location>
        <begin position="18"/>
        <end position="85"/>
    </location>
</feature>
<dbReference type="RefSeq" id="WP_340603459.1">
    <property type="nucleotide sequence ID" value="NZ_JBBMXV010000002.1"/>
</dbReference>
<evidence type="ECO:0000313" key="3">
    <source>
        <dbReference type="Proteomes" id="UP001596312"/>
    </source>
</evidence>
<evidence type="ECO:0000259" key="1">
    <source>
        <dbReference type="Pfam" id="PF18545"/>
    </source>
</evidence>
<name>A0ABD5V0E6_9EURY</name>
<gene>
    <name evidence="2" type="ORF">ACFQGH_06975</name>
</gene>
<accession>A0ABD5V0E6</accession>
<evidence type="ECO:0000313" key="2">
    <source>
        <dbReference type="EMBL" id="MFC6904943.1"/>
    </source>
</evidence>
<protein>
    <submittedName>
        <fullName evidence="2">HalOD1 output domain-containing protein</fullName>
    </submittedName>
</protein>
<keyword evidence="3" id="KW-1185">Reference proteome</keyword>
<proteinExistence type="predicted"/>
<dbReference type="InterPro" id="IPR040624">
    <property type="entry name" value="HalOD1"/>
</dbReference>